<dbReference type="AlphaFoldDB" id="A0A7G6YEF3"/>
<proteinExistence type="predicted"/>
<dbReference type="RefSeq" id="WP_185276295.1">
    <property type="nucleotide sequence ID" value="NZ_CP043641.1"/>
</dbReference>
<dbReference type="KEGG" id="lse:F1C12_18270"/>
<accession>A0A7G6YEF3</accession>
<organism evidence="1 2">
    <name type="scientific">Leifsonia shinshuensis</name>
    <dbReference type="NCBI Taxonomy" id="150026"/>
    <lineage>
        <taxon>Bacteria</taxon>
        <taxon>Bacillati</taxon>
        <taxon>Actinomycetota</taxon>
        <taxon>Actinomycetes</taxon>
        <taxon>Micrococcales</taxon>
        <taxon>Microbacteriaceae</taxon>
        <taxon>Leifsonia</taxon>
    </lineage>
</organism>
<protein>
    <submittedName>
        <fullName evidence="1">Uncharacterized protein</fullName>
    </submittedName>
</protein>
<dbReference type="EMBL" id="CP043641">
    <property type="protein sequence ID" value="QNE36868.1"/>
    <property type="molecule type" value="Genomic_DNA"/>
</dbReference>
<dbReference type="Proteomes" id="UP000515511">
    <property type="component" value="Chromosome"/>
</dbReference>
<evidence type="ECO:0000313" key="2">
    <source>
        <dbReference type="Proteomes" id="UP000515511"/>
    </source>
</evidence>
<sequence length="102" mass="11269">MTTIENAAGRLSRVTRPYAPAERRAVGARPQFHRQRLLQVIEAPKDTTTIPRLPVEVEHRLRTGGADPWLPVIAEQNPGFKIVAARYAKGGDAAVYTLVPED</sequence>
<evidence type="ECO:0000313" key="1">
    <source>
        <dbReference type="EMBL" id="QNE36868.1"/>
    </source>
</evidence>
<reference evidence="2" key="1">
    <citation type="submission" date="2019-09" db="EMBL/GenBank/DDBJ databases">
        <title>Antimicrobial potential of Antarctic Bacteria.</title>
        <authorList>
            <person name="Benaud N."/>
            <person name="Edwards R.J."/>
            <person name="Ferrari B.C."/>
        </authorList>
    </citation>
    <scope>NUCLEOTIDE SEQUENCE [LARGE SCALE GENOMIC DNA]</scope>
    <source>
        <strain evidence="2">INR9</strain>
    </source>
</reference>
<name>A0A7G6YEF3_9MICO</name>
<gene>
    <name evidence="1" type="ORF">F1C12_18270</name>
</gene>